<gene>
    <name evidence="2" type="ORF">ACFOZ4_07190</name>
</gene>
<reference evidence="3" key="1">
    <citation type="journal article" date="2019" name="Int. J. Syst. Evol. Microbiol.">
        <title>The Global Catalogue of Microorganisms (GCM) 10K type strain sequencing project: providing services to taxonomists for standard genome sequencing and annotation.</title>
        <authorList>
            <consortium name="The Broad Institute Genomics Platform"/>
            <consortium name="The Broad Institute Genome Sequencing Center for Infectious Disease"/>
            <person name="Wu L."/>
            <person name="Ma J."/>
        </authorList>
    </citation>
    <scope>NUCLEOTIDE SEQUENCE [LARGE SCALE GENOMIC DNA]</scope>
    <source>
        <strain evidence="3">CGMCC 4.7289</strain>
    </source>
</reference>
<feature type="chain" id="PRO_5045180526" description="PknH-like extracellular domain-containing protein" evidence="1">
    <location>
        <begin position="18"/>
        <end position="202"/>
    </location>
</feature>
<keyword evidence="3" id="KW-1185">Reference proteome</keyword>
<evidence type="ECO:0000313" key="3">
    <source>
        <dbReference type="Proteomes" id="UP001595816"/>
    </source>
</evidence>
<evidence type="ECO:0000256" key="1">
    <source>
        <dbReference type="SAM" id="SignalP"/>
    </source>
</evidence>
<comment type="caution">
    <text evidence="2">The sequence shown here is derived from an EMBL/GenBank/DDBJ whole genome shotgun (WGS) entry which is preliminary data.</text>
</comment>
<dbReference type="Proteomes" id="UP001595816">
    <property type="component" value="Unassembled WGS sequence"/>
</dbReference>
<proteinExistence type="predicted"/>
<protein>
    <recommendedName>
        <fullName evidence="4">PknH-like extracellular domain-containing protein</fullName>
    </recommendedName>
</protein>
<accession>A0ABV8LHY6</accession>
<dbReference type="PROSITE" id="PS51257">
    <property type="entry name" value="PROKAR_LIPOPROTEIN"/>
    <property type="match status" value="1"/>
</dbReference>
<feature type="signal peptide" evidence="1">
    <location>
        <begin position="1"/>
        <end position="17"/>
    </location>
</feature>
<evidence type="ECO:0008006" key="4">
    <source>
        <dbReference type="Google" id="ProtNLM"/>
    </source>
</evidence>
<name>A0ABV8LHY6_9ACTN</name>
<dbReference type="RefSeq" id="WP_253757994.1">
    <property type="nucleotide sequence ID" value="NZ_JAMZDZ010000001.1"/>
</dbReference>
<evidence type="ECO:0000313" key="2">
    <source>
        <dbReference type="EMBL" id="MFC4130384.1"/>
    </source>
</evidence>
<dbReference type="EMBL" id="JBHSAY010000005">
    <property type="protein sequence ID" value="MFC4130384.1"/>
    <property type="molecule type" value="Genomic_DNA"/>
</dbReference>
<organism evidence="2 3">
    <name type="scientific">Hamadaea flava</name>
    <dbReference type="NCBI Taxonomy" id="1742688"/>
    <lineage>
        <taxon>Bacteria</taxon>
        <taxon>Bacillati</taxon>
        <taxon>Actinomycetota</taxon>
        <taxon>Actinomycetes</taxon>
        <taxon>Micromonosporales</taxon>
        <taxon>Micromonosporaceae</taxon>
        <taxon>Hamadaea</taxon>
    </lineage>
</organism>
<keyword evidence="1" id="KW-0732">Signal</keyword>
<sequence length="202" mass="21280">MASRTLVIAVLVLAATAGCQPRTTGTSAPAVSAGSAHAADLLTRRDIPGAGWRPVGVPADLGWSFAVSGCPVYAAADYPAQRHRAAARAAAFSQGHGREVRLILEGYADSWADQAMTDVRKVIAACPRYDDGEVLASHTIEAEGFAGDDSLMVRSDHVKGAEPAKEWWTAVVRRGSTVATVTGTQLTESEVRRIALAQVDRL</sequence>